<evidence type="ECO:0000313" key="2">
    <source>
        <dbReference type="Proteomes" id="UP000233469"/>
    </source>
</evidence>
<accession>A0A2N1MPD2</accession>
<proteinExistence type="predicted"/>
<protein>
    <submittedName>
        <fullName evidence="1">HCP-like protein</fullName>
    </submittedName>
</protein>
<dbReference type="InterPro" id="IPR011990">
    <property type="entry name" value="TPR-like_helical_dom_sf"/>
</dbReference>
<dbReference type="VEuPathDB" id="FungiDB:FUN_009765"/>
<evidence type="ECO:0000313" key="1">
    <source>
        <dbReference type="EMBL" id="PKK63448.1"/>
    </source>
</evidence>
<dbReference type="InterPro" id="IPR052748">
    <property type="entry name" value="ISR_Activator"/>
</dbReference>
<reference evidence="1 2" key="2">
    <citation type="submission" date="2017-10" db="EMBL/GenBank/DDBJ databases">
        <title>Extensive intraspecific genome diversity in a model arbuscular mycorrhizal fungus.</title>
        <authorList>
            <person name="Chen E.C.H."/>
            <person name="Morin E."/>
            <person name="Baudet D."/>
            <person name="Noel J."/>
            <person name="Ndikumana S."/>
            <person name="Charron P."/>
            <person name="St-Onge C."/>
            <person name="Giorgi J."/>
            <person name="Grigoriev I.V."/>
            <person name="Roux C."/>
            <person name="Martin F.M."/>
            <person name="Corradi N."/>
        </authorList>
    </citation>
    <scope>NUCLEOTIDE SEQUENCE [LARGE SCALE GENOMIC DNA]</scope>
    <source>
        <strain evidence="1 2">C2</strain>
    </source>
</reference>
<reference evidence="1 2" key="1">
    <citation type="submission" date="2016-04" db="EMBL/GenBank/DDBJ databases">
        <title>Genome analyses suggest a sexual origin of heterokaryosis in a supposedly ancient asexual fungus.</title>
        <authorList>
            <person name="Ropars J."/>
            <person name="Sedzielewska K."/>
            <person name="Noel J."/>
            <person name="Charron P."/>
            <person name="Farinelli L."/>
            <person name="Marton T."/>
            <person name="Kruger M."/>
            <person name="Pelin A."/>
            <person name="Brachmann A."/>
            <person name="Corradi N."/>
        </authorList>
    </citation>
    <scope>NUCLEOTIDE SEQUENCE [LARGE SCALE GENOMIC DNA]</scope>
    <source>
        <strain evidence="1 2">C2</strain>
    </source>
</reference>
<dbReference type="Pfam" id="PF08238">
    <property type="entry name" value="Sel1"/>
    <property type="match status" value="3"/>
</dbReference>
<dbReference type="SMART" id="SM00671">
    <property type="entry name" value="SEL1"/>
    <property type="match status" value="2"/>
</dbReference>
<organism evidence="1 2">
    <name type="scientific">Rhizophagus irregularis</name>
    <dbReference type="NCBI Taxonomy" id="588596"/>
    <lineage>
        <taxon>Eukaryota</taxon>
        <taxon>Fungi</taxon>
        <taxon>Fungi incertae sedis</taxon>
        <taxon>Mucoromycota</taxon>
        <taxon>Glomeromycotina</taxon>
        <taxon>Glomeromycetes</taxon>
        <taxon>Glomerales</taxon>
        <taxon>Glomeraceae</taxon>
        <taxon>Rhizophagus</taxon>
    </lineage>
</organism>
<gene>
    <name evidence="1" type="ORF">RhiirC2_758266</name>
</gene>
<dbReference type="Proteomes" id="UP000233469">
    <property type="component" value="Unassembled WGS sequence"/>
</dbReference>
<comment type="caution">
    <text evidence="1">The sequence shown here is derived from an EMBL/GenBank/DDBJ whole genome shotgun (WGS) entry which is preliminary data.</text>
</comment>
<dbReference type="EMBL" id="LLXL01001652">
    <property type="protein sequence ID" value="PKK63448.1"/>
    <property type="molecule type" value="Genomic_DNA"/>
</dbReference>
<dbReference type="InterPro" id="IPR006597">
    <property type="entry name" value="Sel1-like"/>
</dbReference>
<name>A0A2N1MPD2_9GLOM</name>
<dbReference type="PANTHER" id="PTHR45011:SF1">
    <property type="entry name" value="DAP3-BINDING CELL DEATH ENHANCER 1"/>
    <property type="match status" value="1"/>
</dbReference>
<dbReference type="SUPFAM" id="SSF81901">
    <property type="entry name" value="HCP-like"/>
    <property type="match status" value="1"/>
</dbReference>
<dbReference type="AlphaFoldDB" id="A0A2N1MPD2"/>
<sequence>MLGYCYRFGFGTYIHLQKAAELYRKAANLGNKVAQCNLALMYEKGYGFEKNTNIAIYWYRESAKQGYQDAQHRLGVFWCDY</sequence>
<dbReference type="Gene3D" id="1.25.40.10">
    <property type="entry name" value="Tetratricopeptide repeat domain"/>
    <property type="match status" value="1"/>
</dbReference>
<dbReference type="PANTHER" id="PTHR45011">
    <property type="entry name" value="DAP3-BINDING CELL DEATH ENHANCER 1"/>
    <property type="match status" value="1"/>
</dbReference>